<evidence type="ECO:0000313" key="1">
    <source>
        <dbReference type="EMBL" id="HIU58163.1"/>
    </source>
</evidence>
<dbReference type="AlphaFoldDB" id="A0A9D1SFW9"/>
<protein>
    <submittedName>
        <fullName evidence="1">Uncharacterized protein</fullName>
    </submittedName>
</protein>
<accession>A0A9D1SFW9</accession>
<reference evidence="1" key="2">
    <citation type="journal article" date="2021" name="PeerJ">
        <title>Extensive microbial diversity within the chicken gut microbiome revealed by metagenomics and culture.</title>
        <authorList>
            <person name="Gilroy R."/>
            <person name="Ravi A."/>
            <person name="Getino M."/>
            <person name="Pursley I."/>
            <person name="Horton D.L."/>
            <person name="Alikhan N.F."/>
            <person name="Baker D."/>
            <person name="Gharbi K."/>
            <person name="Hall N."/>
            <person name="Watson M."/>
            <person name="Adriaenssens E.M."/>
            <person name="Foster-Nyarko E."/>
            <person name="Jarju S."/>
            <person name="Secka A."/>
            <person name="Antonio M."/>
            <person name="Oren A."/>
            <person name="Chaudhuri R.R."/>
            <person name="La Ragione R."/>
            <person name="Hildebrand F."/>
            <person name="Pallen M.J."/>
        </authorList>
    </citation>
    <scope>NUCLEOTIDE SEQUENCE</scope>
    <source>
        <strain evidence="1">USAMLcec3-3695</strain>
    </source>
</reference>
<reference evidence="1" key="1">
    <citation type="submission" date="2020-10" db="EMBL/GenBank/DDBJ databases">
        <authorList>
            <person name="Gilroy R."/>
        </authorList>
    </citation>
    <scope>NUCLEOTIDE SEQUENCE</scope>
    <source>
        <strain evidence="1">USAMLcec3-3695</strain>
    </source>
</reference>
<organism evidence="1 2">
    <name type="scientific">Candidatus Ornithomonoglobus merdipullorum</name>
    <dbReference type="NCBI Taxonomy" id="2840895"/>
    <lineage>
        <taxon>Bacteria</taxon>
        <taxon>Bacillati</taxon>
        <taxon>Bacillota</taxon>
        <taxon>Clostridia</taxon>
        <taxon>Candidatus Ornithomonoglobus</taxon>
    </lineage>
</organism>
<gene>
    <name evidence="1" type="ORF">IAA61_10215</name>
</gene>
<sequence length="153" mass="17050">MILLKSLVKYCTVFAVNAKLTVDVSDRIGDITHGAGGFLYGVADEEVPTPNTLVPLKPKVLCTGTMLTTEHPYGDTEYVTEQFLEDGGEQVMMYLPNFYGYALGVSADYREYAKVMRDKIVPHVVEWKENWKKKHGVTDGNPDELAQRCATAI</sequence>
<dbReference type="Proteomes" id="UP000824109">
    <property type="component" value="Unassembled WGS sequence"/>
</dbReference>
<proteinExistence type="predicted"/>
<comment type="caution">
    <text evidence="1">The sequence shown here is derived from an EMBL/GenBank/DDBJ whole genome shotgun (WGS) entry which is preliminary data.</text>
</comment>
<evidence type="ECO:0000313" key="2">
    <source>
        <dbReference type="Proteomes" id="UP000824109"/>
    </source>
</evidence>
<dbReference type="EMBL" id="DVNB01000103">
    <property type="protein sequence ID" value="HIU58163.1"/>
    <property type="molecule type" value="Genomic_DNA"/>
</dbReference>
<name>A0A9D1SFW9_9FIRM</name>